<feature type="compositionally biased region" description="Polar residues" evidence="1">
    <location>
        <begin position="26"/>
        <end position="68"/>
    </location>
</feature>
<evidence type="ECO:0000256" key="1">
    <source>
        <dbReference type="SAM" id="MobiDB-lite"/>
    </source>
</evidence>
<feature type="region of interest" description="Disordered" evidence="1">
    <location>
        <begin position="381"/>
        <end position="400"/>
    </location>
</feature>
<proteinExistence type="predicted"/>
<dbReference type="OrthoDB" id="1183224at2759"/>
<protein>
    <submittedName>
        <fullName evidence="2">Cell differentiation family</fullName>
    </submittedName>
</protein>
<dbReference type="InterPro" id="IPR011989">
    <property type="entry name" value="ARM-like"/>
</dbReference>
<dbReference type="Gene3D" id="1.25.10.10">
    <property type="entry name" value="Leucine-rich Repeat Variant"/>
    <property type="match status" value="1"/>
</dbReference>
<name>F4QBI5_CACFS</name>
<dbReference type="RefSeq" id="XP_004351473.1">
    <property type="nucleotide sequence ID" value="XM_004351421.1"/>
</dbReference>
<dbReference type="PANTHER" id="PTHR12262">
    <property type="entry name" value="CCR4-NOT TRANSCRIPTION COMPLEX SUBUNIT 9"/>
    <property type="match status" value="1"/>
</dbReference>
<gene>
    <name evidence="2" type="ORF">DFA_10831</name>
</gene>
<feature type="compositionally biased region" description="Low complexity" evidence="1">
    <location>
        <begin position="1"/>
        <end position="20"/>
    </location>
</feature>
<accession>F4QBI5</accession>
<sequence length="400" mass="45381">MQNNNNNNNSLIRKSNINSSGYRISGDQSIVDENNSNSEFGLQQQQHKQISTENPVSPDNNTKSSHVTTIATSPPIFIVDKYSDDQIYSPSTASYFYINNNNNNNNSSSSQHSDTKVLSPWVNNHIPTTKTIPSSGHPTTTTTTIATTTKTNLSEKSLPLLLVELVENVKREEILNEIARASNRVCNTLILFQTIANNPEYRILLVNAKIFVYIYPFLKTVAKTKPFEYLRFSSLSVISSIIKVEIKDVLKFLLESDISVPCLKIMEFGSELSKTVSTFIIQKLLNEDEGLNYFSNTPIRLKTIFCSLNAMVEAMLPDKMSSRLLKHIIRCYLRLSDNSRAREMLSSQLPLCFSNGQLNDFLNQEGDMIVKRWFHQLMSNVNPPPPHPRHSVKRHDEKVF</sequence>
<dbReference type="GeneID" id="14866846"/>
<dbReference type="InterPro" id="IPR007216">
    <property type="entry name" value="CNOT9"/>
</dbReference>
<reference evidence="3" key="1">
    <citation type="journal article" date="2011" name="Genome Res.">
        <title>Phylogeny-wide analysis of social amoeba genomes highlights ancient origins for complex intercellular communication.</title>
        <authorList>
            <person name="Heidel A.J."/>
            <person name="Lawal H.M."/>
            <person name="Felder M."/>
            <person name="Schilde C."/>
            <person name="Helps N.R."/>
            <person name="Tunggal B."/>
            <person name="Rivero F."/>
            <person name="John U."/>
            <person name="Schleicher M."/>
            <person name="Eichinger L."/>
            <person name="Platzer M."/>
            <person name="Noegel A.A."/>
            <person name="Schaap P."/>
            <person name="Gloeckner G."/>
        </authorList>
    </citation>
    <scope>NUCLEOTIDE SEQUENCE [LARGE SCALE GENOMIC DNA]</scope>
    <source>
        <strain evidence="3">SH3</strain>
    </source>
</reference>
<evidence type="ECO:0000313" key="2">
    <source>
        <dbReference type="EMBL" id="EGG14957.1"/>
    </source>
</evidence>
<evidence type="ECO:0000313" key="3">
    <source>
        <dbReference type="Proteomes" id="UP000007797"/>
    </source>
</evidence>
<dbReference type="Pfam" id="PF04078">
    <property type="entry name" value="Rcd1"/>
    <property type="match status" value="1"/>
</dbReference>
<feature type="region of interest" description="Disordered" evidence="1">
    <location>
        <begin position="1"/>
        <end position="68"/>
    </location>
</feature>
<dbReference type="STRING" id="1054147.F4QBI5"/>
<dbReference type="AlphaFoldDB" id="F4QBI5"/>
<organism evidence="2 3">
    <name type="scientific">Cavenderia fasciculata</name>
    <name type="common">Slime mold</name>
    <name type="synonym">Dictyostelium fasciculatum</name>
    <dbReference type="NCBI Taxonomy" id="261658"/>
    <lineage>
        <taxon>Eukaryota</taxon>
        <taxon>Amoebozoa</taxon>
        <taxon>Evosea</taxon>
        <taxon>Eumycetozoa</taxon>
        <taxon>Dictyostelia</taxon>
        <taxon>Acytosteliales</taxon>
        <taxon>Cavenderiaceae</taxon>
        <taxon>Cavenderia</taxon>
    </lineage>
</organism>
<dbReference type="GO" id="GO:0030014">
    <property type="term" value="C:CCR4-NOT complex"/>
    <property type="evidence" value="ECO:0007669"/>
    <property type="project" value="InterPro"/>
</dbReference>
<dbReference type="EMBL" id="GL883027">
    <property type="protein sequence ID" value="EGG14957.1"/>
    <property type="molecule type" value="Genomic_DNA"/>
</dbReference>
<dbReference type="GO" id="GO:0006402">
    <property type="term" value="P:mRNA catabolic process"/>
    <property type="evidence" value="ECO:0007669"/>
    <property type="project" value="InterPro"/>
</dbReference>
<dbReference type="KEGG" id="dfa:DFA_10831"/>
<dbReference type="Proteomes" id="UP000007797">
    <property type="component" value="Unassembled WGS sequence"/>
</dbReference>
<keyword evidence="3" id="KW-1185">Reference proteome</keyword>